<dbReference type="InterPro" id="IPR012332">
    <property type="entry name" value="Autotransporter_pectin_lyase_C"/>
</dbReference>
<evidence type="ECO:0008006" key="5">
    <source>
        <dbReference type="Google" id="ProtNLM"/>
    </source>
</evidence>
<name>A0A173UVG7_9FIRM</name>
<dbReference type="Gene3D" id="2.160.20.20">
    <property type="match status" value="1"/>
</dbReference>
<sequence>MQKRLISMVLALSMALTAMPLPALAQSAPPDTASAAALAEENDDVTDIFPDDWSGKPAGDPFGGGKGSWSYDETSNTLTLKDGTFRLRNYGYDSYNNCIQWNVKIEPNATLQEARIGSEYHNGYTVTNAGTISGGTFYGKVICEAGAVISGGTFKGNAIVNAAGGKVTIEDGTFEEGSYTSGVTVKAAGTLTINGGTFKGKRTCSVDIDNCEKIVINGGSFESSLTDLKRTTETIINGGLFNDKLYVAGDKCTVNGGLFTTEDDPLPEDATVKGGYFTAERDDLVAIDAASAPVYAPVAVAMNGTVNEWSADAYGTLYVAPNTSVTLKPTRKLESVSSGDNELNYTAKDGAVSFTVGTEAVQFNSVTVEELVIEKNGFPKGTDGGVYGAKGNGWSFEPNHKHAELFTNDVPTLTIEKDAVLDFDKVTNKAGTVKFAVENYGTFSGTLNSTRYVYNREGGVITDAKLNSPQSLYNDGLVKDSVLCFDYIGNGWRDPAQPATIRNSALDVTGYSVVNMASNRAVLDGCYNSAGYTGTAVIQNGGTVKNSKSTLKLPVKNTAGYDGNAEPYQPIIDGGECTVVYNEGGIIQGSPTIHALVAKDTKDLNGAADYYTLNYAAPADAEYAEKYINGINGMMEGVWDAETSTLYVDTDLNTISVITHAPIKSVNGVAYGGSVRYDTERYTSTIDLSKYGIPQTHILNLSATDEGVAALPDADPADFAFALPNDLTYNGNPKRVEVDVKDNATKKYGDVTVTYKQNGVALNGAPIEPGTYTFTANVEATATCAGGDVTPKYNTFTIQKAALYPADFTVTEPTDLTYNGSAKEVTVKNTSDKDYGEITVTYKQNGEALNGAPTEPGEYSYTVTAAGSARYVGGTVKTGSFRITKTGTTDPEPEKTYQLTVAGADITLPEDADASALKAGQLVSLTAYPDTDTVHFAQWGVSGADGALSPADLMDAADEPLTEDAFKQRTLTFRMPAKSLTITAETTTVEQPEQPPQEDSTEYSPLQTVGILVGTTAMFAGCAVIGYEFVTGSILADLLPKGTAIPSTREQLAVLLWSTAGKPEPTAPAVYSDVAEPDTAKAARWAVEAGLLPDMGEGVFTPGKRVTKVQVIRAWSQLKKLGLAK</sequence>
<evidence type="ECO:0000313" key="4">
    <source>
        <dbReference type="Proteomes" id="UP000095649"/>
    </source>
</evidence>
<keyword evidence="2" id="KW-0732">Signal</keyword>
<organism evidence="3 4">
    <name type="scientific">Faecalibacterium prausnitzii</name>
    <dbReference type="NCBI Taxonomy" id="853"/>
    <lineage>
        <taxon>Bacteria</taxon>
        <taxon>Bacillati</taxon>
        <taxon>Bacillota</taxon>
        <taxon>Clostridia</taxon>
        <taxon>Eubacteriales</taxon>
        <taxon>Oscillospiraceae</taxon>
        <taxon>Faecalibacterium</taxon>
    </lineage>
</organism>
<protein>
    <recommendedName>
        <fullName evidence="5">SLH domain-containing protein</fullName>
    </recommendedName>
</protein>
<evidence type="ECO:0000256" key="1">
    <source>
        <dbReference type="SAM" id="MobiDB-lite"/>
    </source>
</evidence>
<feature type="chain" id="PRO_5008013343" description="SLH domain-containing protein" evidence="2">
    <location>
        <begin position="26"/>
        <end position="1125"/>
    </location>
</feature>
<feature type="signal peptide" evidence="2">
    <location>
        <begin position="1"/>
        <end position="25"/>
    </location>
</feature>
<evidence type="ECO:0000256" key="2">
    <source>
        <dbReference type="SAM" id="SignalP"/>
    </source>
</evidence>
<dbReference type="OrthoDB" id="1862779at2"/>
<gene>
    <name evidence="3" type="ORF">ERS852582_02352</name>
</gene>
<feature type="region of interest" description="Disordered" evidence="1">
    <location>
        <begin position="983"/>
        <end position="1003"/>
    </location>
</feature>
<evidence type="ECO:0000313" key="3">
    <source>
        <dbReference type="EMBL" id="CUN18949.1"/>
    </source>
</evidence>
<proteinExistence type="predicted"/>
<dbReference type="AlphaFoldDB" id="A0A173UVG7"/>
<accession>A0A173UVG7</accession>
<dbReference type="Proteomes" id="UP000095649">
    <property type="component" value="Unassembled WGS sequence"/>
</dbReference>
<dbReference type="EMBL" id="CYXN01000026">
    <property type="protein sequence ID" value="CUN18949.1"/>
    <property type="molecule type" value="Genomic_DNA"/>
</dbReference>
<reference evidence="3 4" key="1">
    <citation type="submission" date="2015-09" db="EMBL/GenBank/DDBJ databases">
        <authorList>
            <consortium name="Pathogen Informatics"/>
        </authorList>
    </citation>
    <scope>NUCLEOTIDE SEQUENCE [LARGE SCALE GENOMIC DNA]</scope>
    <source>
        <strain evidence="3 4">2789STDY5834970</strain>
    </source>
</reference>
<dbReference type="RefSeq" id="WP_055186685.1">
    <property type="nucleotide sequence ID" value="NZ_CYXN01000026.1"/>
</dbReference>